<accession>A0A1S2V3Y9</accession>
<feature type="signal peptide" evidence="1">
    <location>
        <begin position="1"/>
        <end position="24"/>
    </location>
</feature>
<dbReference type="EMBL" id="MDDR01000018">
    <property type="protein sequence ID" value="OIN53447.1"/>
    <property type="molecule type" value="Genomic_DNA"/>
</dbReference>
<evidence type="ECO:0000256" key="1">
    <source>
        <dbReference type="SAM" id="SignalP"/>
    </source>
</evidence>
<comment type="caution">
    <text evidence="2">The sequence shown here is derived from an EMBL/GenBank/DDBJ whole genome shotgun (WGS) entry which is preliminary data.</text>
</comment>
<organism evidence="2 3">
    <name type="scientific">Pseudomonas costantinii</name>
    <dbReference type="NCBI Taxonomy" id="168469"/>
    <lineage>
        <taxon>Bacteria</taxon>
        <taxon>Pseudomonadati</taxon>
        <taxon>Pseudomonadota</taxon>
        <taxon>Gammaproteobacteria</taxon>
        <taxon>Pseudomonadales</taxon>
        <taxon>Pseudomonadaceae</taxon>
        <taxon>Pseudomonas</taxon>
    </lineage>
</organism>
<dbReference type="RefSeq" id="WP_071483860.1">
    <property type="nucleotide sequence ID" value="NZ_FNTS01000002.1"/>
</dbReference>
<proteinExistence type="predicted"/>
<evidence type="ECO:0000313" key="3">
    <source>
        <dbReference type="Proteomes" id="UP000181661"/>
    </source>
</evidence>
<dbReference type="AlphaFoldDB" id="A0A1S2V3Y9"/>
<keyword evidence="1" id="KW-0732">Signal</keyword>
<name>A0A1S2V3Y9_9PSED</name>
<evidence type="ECO:0000313" key="2">
    <source>
        <dbReference type="EMBL" id="OIN53447.1"/>
    </source>
</evidence>
<sequence>MKTQKSLLHLAVAFALFNSFGAHAANTGELPCTTTEQCAAQAAKVGATPDSSQTARQAKGDPVVRAPAMCCSWKKS</sequence>
<feature type="chain" id="PRO_5010373284" evidence="1">
    <location>
        <begin position="25"/>
        <end position="76"/>
    </location>
</feature>
<protein>
    <submittedName>
        <fullName evidence="2">Uncharacterized protein</fullName>
    </submittedName>
</protein>
<reference evidence="2 3" key="1">
    <citation type="submission" date="2016-08" db="EMBL/GenBank/DDBJ databases">
        <title>Draft genome sequence of Pseudomonas costantinii LMG 22119, type strain isolated from cultivated mushroom (Agaricus bisporus) sporophores.</title>
        <authorList>
            <person name="Tambong J.T."/>
        </authorList>
    </citation>
    <scope>NUCLEOTIDE SEQUENCE [LARGE SCALE GENOMIC DNA]</scope>
    <source>
        <strain evidence="2 3">LMG 22119</strain>
    </source>
</reference>
<dbReference type="Proteomes" id="UP000181661">
    <property type="component" value="Unassembled WGS sequence"/>
</dbReference>
<gene>
    <name evidence="2" type="ORF">BFL40_10190</name>
</gene>